<comment type="caution">
    <text evidence="2">The sequence shown here is derived from an EMBL/GenBank/DDBJ whole genome shotgun (WGS) entry which is preliminary data.</text>
</comment>
<dbReference type="EMBL" id="JADEWN010000028">
    <property type="protein sequence ID" value="MBE9191210.1"/>
    <property type="molecule type" value="Genomic_DNA"/>
</dbReference>
<organism evidence="2 3">
    <name type="scientific">Gloeocapsopsis crepidinum LEGE 06123</name>
    <dbReference type="NCBI Taxonomy" id="588587"/>
    <lineage>
        <taxon>Bacteria</taxon>
        <taxon>Bacillati</taxon>
        <taxon>Cyanobacteriota</taxon>
        <taxon>Cyanophyceae</taxon>
        <taxon>Oscillatoriophycideae</taxon>
        <taxon>Chroococcales</taxon>
        <taxon>Chroococcaceae</taxon>
        <taxon>Gloeocapsopsis</taxon>
    </lineage>
</organism>
<dbReference type="Gene3D" id="3.40.50.720">
    <property type="entry name" value="NAD(P)-binding Rossmann-like Domain"/>
    <property type="match status" value="1"/>
</dbReference>
<gene>
    <name evidence="2" type="ORF">IQ230_12760</name>
</gene>
<evidence type="ECO:0000259" key="1">
    <source>
        <dbReference type="Pfam" id="PF01073"/>
    </source>
</evidence>
<dbReference type="PANTHER" id="PTHR48079:SF6">
    <property type="entry name" value="NAD(P)-BINDING DOMAIN-CONTAINING PROTEIN-RELATED"/>
    <property type="match status" value="1"/>
</dbReference>
<feature type="domain" description="3-beta hydroxysteroid dehydrogenase/isomerase" evidence="1">
    <location>
        <begin position="5"/>
        <end position="251"/>
    </location>
</feature>
<name>A0ABR9UT31_9CHRO</name>
<protein>
    <submittedName>
        <fullName evidence="2">NAD-dependent epimerase/dehydratase family protein</fullName>
    </submittedName>
</protein>
<reference evidence="2 3" key="1">
    <citation type="submission" date="2020-10" db="EMBL/GenBank/DDBJ databases">
        <authorList>
            <person name="Castelo-Branco R."/>
            <person name="Eusebio N."/>
            <person name="Adriana R."/>
            <person name="Vieira A."/>
            <person name="Brugerolle De Fraissinette N."/>
            <person name="Rezende De Castro R."/>
            <person name="Schneider M.P."/>
            <person name="Vasconcelos V."/>
            <person name="Leao P.N."/>
        </authorList>
    </citation>
    <scope>NUCLEOTIDE SEQUENCE [LARGE SCALE GENOMIC DNA]</scope>
    <source>
        <strain evidence="2 3">LEGE 06123</strain>
    </source>
</reference>
<evidence type="ECO:0000313" key="3">
    <source>
        <dbReference type="Proteomes" id="UP000651156"/>
    </source>
</evidence>
<dbReference type="PANTHER" id="PTHR48079">
    <property type="entry name" value="PROTEIN YEEZ"/>
    <property type="match status" value="1"/>
</dbReference>
<dbReference type="Proteomes" id="UP000651156">
    <property type="component" value="Unassembled WGS sequence"/>
</dbReference>
<dbReference type="SUPFAM" id="SSF51735">
    <property type="entry name" value="NAD(P)-binding Rossmann-fold domains"/>
    <property type="match status" value="1"/>
</dbReference>
<dbReference type="InterPro" id="IPR036291">
    <property type="entry name" value="NAD(P)-bd_dom_sf"/>
</dbReference>
<evidence type="ECO:0000313" key="2">
    <source>
        <dbReference type="EMBL" id="MBE9191210.1"/>
    </source>
</evidence>
<dbReference type="RefSeq" id="WP_193932358.1">
    <property type="nucleotide sequence ID" value="NZ_CAWPMZ010000054.1"/>
</dbReference>
<sequence length="330" mass="36480">MKVFVTGGSGFVGHCMIQMLRERGYQVKALARSEQAAKWVSHLGADVVRGDLLDQAVMTDGMRDCKIVVHVAGLLSTWGSYETFYQANVVGTQRTLAAAKTAKVEKFVQVGASASVMNHKPLGHADENFPLQQPTFSPYIATKSLAEQQVVAANQPGFMTAVVRPAWIWGTGDRAIPQLAQAVRAGQFIWIDRGNYTYTTTHVANVCHGAILAAERSSGGQAYFLADDDLVQFREWVTTLLQIEGVTPENRSIPYRLAWKLARIAETFWQVTRRQDTPPLTRTMVRLIGQELILSDRKARSELGYTPIVSRVSGLAELVRSRDQILSTLS</sequence>
<keyword evidence="3" id="KW-1185">Reference proteome</keyword>
<dbReference type="Pfam" id="PF01073">
    <property type="entry name" value="3Beta_HSD"/>
    <property type="match status" value="1"/>
</dbReference>
<dbReference type="InterPro" id="IPR002225">
    <property type="entry name" value="3Beta_OHSteriod_DH/Estase"/>
</dbReference>
<proteinExistence type="predicted"/>
<accession>A0ABR9UT31</accession>
<dbReference type="InterPro" id="IPR051783">
    <property type="entry name" value="NAD(P)-dependent_oxidoreduct"/>
</dbReference>